<feature type="compositionally biased region" description="Basic and acidic residues" evidence="8">
    <location>
        <begin position="13"/>
        <end position="27"/>
    </location>
</feature>
<keyword evidence="6" id="KW-0539">Nucleus</keyword>
<dbReference type="GeneID" id="63859440"/>
<feature type="domain" description="C2H2-type" evidence="10">
    <location>
        <begin position="43"/>
        <end position="70"/>
    </location>
</feature>
<evidence type="ECO:0000313" key="11">
    <source>
        <dbReference type="EMBL" id="RAK79834.1"/>
    </source>
</evidence>
<dbReference type="PROSITE" id="PS00028">
    <property type="entry name" value="ZINC_FINGER_C2H2_1"/>
    <property type="match status" value="1"/>
</dbReference>
<evidence type="ECO:0000259" key="10">
    <source>
        <dbReference type="PROSITE" id="PS50157"/>
    </source>
</evidence>
<sequence length="1045" mass="116631">MSSVKSDAGQEALTHHESEEAAAKDEGDSYDQEMQQGSTASLTKCSICQSTFRRPEHLKRHFRSHTKEKPFECAQCGRHFSRTDTLHRHELSHHNAGIEGGKDRTHRITVKTFRACFKCALARVRCSGGTPCARCENRSLECLYPTERRSKAKARKEAAQSGLVPDEEFNGQSSFAITSTSAEGSAARSPHSGDTSLEKPLHYQMTQFQLQLPGPGLLNRDDQSPSVDPVASHQDEAPEKLLNGSHNNGQEVNAIEQSTRPNLIFSRGKSDMTQVTTRGPTGDSSDQARSRRSLSAIQGIQLLNQTTEPMSSASVPHPVSASHGNDASMPTIAQQGELGSSGPFLDTMNSAVPAINWLPGEGPYDTFIERTPTANHAGHEARDGFMNYATWYPPVIHPTNGSQENIFKSPLGHTSLISDENSPNNSGRSMFSSATKRPTDLSEDTAQPRLSKSRRHQDVWSDFSAISPDGFSSRGRENVPRQFMFPIIEDTAMHDIEIGPSLLIGISTYEKIHKAFVQLCCAESVLFSRFESESLPSATVLSEFVHLYFHHFQPVYPMFHLPTFSTNTCHWIVTLALAAIGSHYARLHDSDECVSALHELLRRAIMVEKEKSYQDQAPLWLIQANLLNCIGLLYNSDERARVSALDRFGDLTSQLNRTKLLKSSRQLKSVSHDKSPEQNWLVWIEDEVRRRTAYLVWLVDCTIAYHFDRQPFFSLEDAKAALPAHESLWQAESAHTWQGIFEQSPGQPELSLYDAVLIMYIEKRLVPDLGELGHILLIHALYQRMWEVGDYFRRPLSFWNPTAKKQSRQTAIPSGSVWLPGIPSYSKWRNSACDSLDILHWAANSTVATAADLRNPTIQHLHSARIVLLAPFREIRSLAHSLVTEKVRWSERQQSLEWHYILRWVKHDQYKARLTIIHAGATLLHARGNTSHAFHEPVAVFLATLVLWAYGSCCAQLADRGRPATGKNTVIHLDQPCDDELVQIFVREGQAIQGVLTGVGDICAPQGPAGVLRAGSETFVDLMSWGISRKLKSILSRLADLVSQV</sequence>
<dbReference type="InterPro" id="IPR036236">
    <property type="entry name" value="Znf_C2H2_sf"/>
</dbReference>
<organism evidence="11 12">
    <name type="scientific">Aspergillus fijiensis CBS 313.89</name>
    <dbReference type="NCBI Taxonomy" id="1448319"/>
    <lineage>
        <taxon>Eukaryota</taxon>
        <taxon>Fungi</taxon>
        <taxon>Dikarya</taxon>
        <taxon>Ascomycota</taxon>
        <taxon>Pezizomycotina</taxon>
        <taxon>Eurotiomycetes</taxon>
        <taxon>Eurotiomycetidae</taxon>
        <taxon>Eurotiales</taxon>
        <taxon>Aspergillaceae</taxon>
        <taxon>Aspergillus</taxon>
    </lineage>
</organism>
<evidence type="ECO:0000256" key="3">
    <source>
        <dbReference type="ARBA" id="ARBA00023015"/>
    </source>
</evidence>
<evidence type="ECO:0000256" key="1">
    <source>
        <dbReference type="ARBA" id="ARBA00022723"/>
    </source>
</evidence>
<feature type="compositionally biased region" description="Polar residues" evidence="8">
    <location>
        <begin position="415"/>
        <end position="436"/>
    </location>
</feature>
<dbReference type="Gene3D" id="4.10.240.10">
    <property type="entry name" value="Zn(2)-C6 fungal-type DNA-binding domain"/>
    <property type="match status" value="1"/>
</dbReference>
<dbReference type="GO" id="GO:0006351">
    <property type="term" value="P:DNA-templated transcription"/>
    <property type="evidence" value="ECO:0007669"/>
    <property type="project" value="InterPro"/>
</dbReference>
<evidence type="ECO:0000256" key="4">
    <source>
        <dbReference type="ARBA" id="ARBA00023125"/>
    </source>
</evidence>
<proteinExistence type="predicted"/>
<evidence type="ECO:0000259" key="9">
    <source>
        <dbReference type="PROSITE" id="PS50048"/>
    </source>
</evidence>
<evidence type="ECO:0000256" key="8">
    <source>
        <dbReference type="SAM" id="MobiDB-lite"/>
    </source>
</evidence>
<dbReference type="EMBL" id="KZ824631">
    <property type="protein sequence ID" value="RAK79834.1"/>
    <property type="molecule type" value="Genomic_DNA"/>
</dbReference>
<dbReference type="SMART" id="SM00066">
    <property type="entry name" value="GAL4"/>
    <property type="match status" value="1"/>
</dbReference>
<dbReference type="InterPro" id="IPR013087">
    <property type="entry name" value="Znf_C2H2_type"/>
</dbReference>
<dbReference type="SMART" id="SM00355">
    <property type="entry name" value="ZnF_C2H2"/>
    <property type="match status" value="2"/>
</dbReference>
<dbReference type="PROSITE" id="PS50048">
    <property type="entry name" value="ZN2_CY6_FUNGAL_2"/>
    <property type="match status" value="1"/>
</dbReference>
<dbReference type="VEuPathDB" id="FungiDB:BO72DRAFT_398809"/>
<feature type="region of interest" description="Disordered" evidence="8">
    <location>
        <begin position="270"/>
        <end position="292"/>
    </location>
</feature>
<keyword evidence="1" id="KW-0479">Metal-binding</keyword>
<keyword evidence="7" id="KW-0863">Zinc-finger</keyword>
<dbReference type="Pfam" id="PF00096">
    <property type="entry name" value="zf-C2H2"/>
    <property type="match status" value="1"/>
</dbReference>
<dbReference type="FunFam" id="3.30.160.60:FF:001281">
    <property type="entry name" value="C2H2 transcription factor, putative"/>
    <property type="match status" value="1"/>
</dbReference>
<dbReference type="GO" id="GO:0003677">
    <property type="term" value="F:DNA binding"/>
    <property type="evidence" value="ECO:0007669"/>
    <property type="project" value="UniProtKB-KW"/>
</dbReference>
<accession>A0A8G1W464</accession>
<feature type="region of interest" description="Disordered" evidence="8">
    <location>
        <begin position="1"/>
        <end position="38"/>
    </location>
</feature>
<reference evidence="11 12" key="1">
    <citation type="submission" date="2018-02" db="EMBL/GenBank/DDBJ databases">
        <title>The genomes of Aspergillus section Nigri reveals drivers in fungal speciation.</title>
        <authorList>
            <consortium name="DOE Joint Genome Institute"/>
            <person name="Vesth T.C."/>
            <person name="Nybo J."/>
            <person name="Theobald S."/>
            <person name="Brandl J."/>
            <person name="Frisvad J.C."/>
            <person name="Nielsen K.F."/>
            <person name="Lyhne E.K."/>
            <person name="Kogle M.E."/>
            <person name="Kuo A."/>
            <person name="Riley R."/>
            <person name="Clum A."/>
            <person name="Nolan M."/>
            <person name="Lipzen A."/>
            <person name="Salamov A."/>
            <person name="Henrissat B."/>
            <person name="Wiebenga A."/>
            <person name="De vries R.P."/>
            <person name="Grigoriev I.V."/>
            <person name="Mortensen U.H."/>
            <person name="Andersen M.R."/>
            <person name="Baker S.E."/>
        </authorList>
    </citation>
    <scope>NUCLEOTIDE SEQUENCE [LARGE SCALE GENOMIC DNA]</scope>
    <source>
        <strain evidence="11 12">CBS 313.89</strain>
    </source>
</reference>
<feature type="region of interest" description="Disordered" evidence="8">
    <location>
        <begin position="212"/>
        <end position="234"/>
    </location>
</feature>
<feature type="domain" description="Zn(2)-C6 fungal-type" evidence="9">
    <location>
        <begin position="115"/>
        <end position="144"/>
    </location>
</feature>
<evidence type="ECO:0000256" key="6">
    <source>
        <dbReference type="ARBA" id="ARBA00023242"/>
    </source>
</evidence>
<keyword evidence="3" id="KW-0805">Transcription regulation</keyword>
<keyword evidence="4" id="KW-0238">DNA-binding</keyword>
<dbReference type="PANTHER" id="PTHR47660:SF7">
    <property type="entry name" value="TRANSCRIPTION FACTOR WITH C2H2 AND ZN(2)-CYS(6) DNA BINDING DOMAIN (EUROFUNG)"/>
    <property type="match status" value="1"/>
</dbReference>
<evidence type="ECO:0000256" key="7">
    <source>
        <dbReference type="PROSITE-ProRule" id="PRU00042"/>
    </source>
</evidence>
<dbReference type="Gene3D" id="3.30.160.60">
    <property type="entry name" value="Classic Zinc Finger"/>
    <property type="match status" value="2"/>
</dbReference>
<dbReference type="InterPro" id="IPR001138">
    <property type="entry name" value="Zn2Cys6_DnaBD"/>
</dbReference>
<dbReference type="RefSeq" id="XP_040803844.1">
    <property type="nucleotide sequence ID" value="XM_040942107.1"/>
</dbReference>
<dbReference type="AlphaFoldDB" id="A0A8G1W464"/>
<dbReference type="PROSITE" id="PS50157">
    <property type="entry name" value="ZINC_FINGER_C2H2_2"/>
    <property type="match status" value="2"/>
</dbReference>
<feature type="region of interest" description="Disordered" evidence="8">
    <location>
        <begin position="406"/>
        <end position="456"/>
    </location>
</feature>
<keyword evidence="12" id="KW-1185">Reference proteome</keyword>
<protein>
    <recommendedName>
        <fullName evidence="13">C2H2 transcription factor</fullName>
    </recommendedName>
</protein>
<dbReference type="PANTHER" id="PTHR47660">
    <property type="entry name" value="TRANSCRIPTION FACTOR WITH C2H2 AND ZN(2)-CYS(6) DNA BINDING DOMAIN (EUROFUNG)-RELATED-RELATED"/>
    <property type="match status" value="1"/>
</dbReference>
<keyword evidence="5" id="KW-0804">Transcription</keyword>
<evidence type="ECO:0000313" key="12">
    <source>
        <dbReference type="Proteomes" id="UP000249789"/>
    </source>
</evidence>
<feature type="domain" description="C2H2-type" evidence="10">
    <location>
        <begin position="71"/>
        <end position="93"/>
    </location>
</feature>
<feature type="compositionally biased region" description="Polar residues" evidence="8">
    <location>
        <begin position="271"/>
        <end position="292"/>
    </location>
</feature>
<dbReference type="Proteomes" id="UP000249789">
    <property type="component" value="Unassembled WGS sequence"/>
</dbReference>
<dbReference type="Pfam" id="PF04082">
    <property type="entry name" value="Fungal_trans"/>
    <property type="match status" value="1"/>
</dbReference>
<evidence type="ECO:0000256" key="5">
    <source>
        <dbReference type="ARBA" id="ARBA00023163"/>
    </source>
</evidence>
<evidence type="ECO:0008006" key="13">
    <source>
        <dbReference type="Google" id="ProtNLM"/>
    </source>
</evidence>
<evidence type="ECO:0000256" key="2">
    <source>
        <dbReference type="ARBA" id="ARBA00022833"/>
    </source>
</evidence>
<dbReference type="OrthoDB" id="654211at2759"/>
<dbReference type="GO" id="GO:0000981">
    <property type="term" value="F:DNA-binding transcription factor activity, RNA polymerase II-specific"/>
    <property type="evidence" value="ECO:0007669"/>
    <property type="project" value="InterPro"/>
</dbReference>
<gene>
    <name evidence="11" type="ORF">BO72DRAFT_398809</name>
</gene>
<dbReference type="FunFam" id="3.30.160.60:FF:001719">
    <property type="entry name" value="C2H2 type zinc finger domain protein"/>
    <property type="match status" value="1"/>
</dbReference>
<dbReference type="SUPFAM" id="SSF57667">
    <property type="entry name" value="beta-beta-alpha zinc fingers"/>
    <property type="match status" value="1"/>
</dbReference>
<dbReference type="Pfam" id="PF00172">
    <property type="entry name" value="Zn_clus"/>
    <property type="match status" value="1"/>
</dbReference>
<name>A0A8G1W464_9EURO</name>
<dbReference type="GO" id="GO:0008270">
    <property type="term" value="F:zinc ion binding"/>
    <property type="evidence" value="ECO:0007669"/>
    <property type="project" value="UniProtKB-KW"/>
</dbReference>
<keyword evidence="2" id="KW-0862">Zinc</keyword>
<dbReference type="CDD" id="cd00067">
    <property type="entry name" value="GAL4"/>
    <property type="match status" value="1"/>
</dbReference>
<dbReference type="SUPFAM" id="SSF57701">
    <property type="entry name" value="Zn2/Cys6 DNA-binding domain"/>
    <property type="match status" value="1"/>
</dbReference>
<dbReference type="InterPro" id="IPR036864">
    <property type="entry name" value="Zn2-C6_fun-type_DNA-bd_sf"/>
</dbReference>
<dbReference type="CDD" id="cd12148">
    <property type="entry name" value="fungal_TF_MHR"/>
    <property type="match status" value="1"/>
</dbReference>
<dbReference type="InterPro" id="IPR007219">
    <property type="entry name" value="XnlR_reg_dom"/>
</dbReference>
<dbReference type="PROSITE" id="PS00463">
    <property type="entry name" value="ZN2_CY6_FUNGAL_1"/>
    <property type="match status" value="1"/>
</dbReference>